<dbReference type="RefSeq" id="WP_111540182.1">
    <property type="nucleotide sequence ID" value="NZ_QKYV01000002.1"/>
</dbReference>
<dbReference type="EMBL" id="QKYV01000002">
    <property type="protein sequence ID" value="PZW42527.1"/>
    <property type="molecule type" value="Genomic_DNA"/>
</dbReference>
<dbReference type="Gene3D" id="3.40.630.40">
    <property type="entry name" value="Zn-dependent exopeptidases"/>
    <property type="match status" value="1"/>
</dbReference>
<reference evidence="5 6" key="1">
    <citation type="submission" date="2018-06" db="EMBL/GenBank/DDBJ databases">
        <title>Genomic Encyclopedia of Archaeal and Bacterial Type Strains, Phase II (KMG-II): from individual species to whole genera.</title>
        <authorList>
            <person name="Goeker M."/>
        </authorList>
    </citation>
    <scope>NUCLEOTIDE SEQUENCE [LARGE SCALE GENOMIC DNA]</scope>
    <source>
        <strain evidence="5 6">DSM 15361</strain>
    </source>
</reference>
<comment type="catalytic activity">
    <reaction evidence="1">
        <text>Hydrolyzes the link between N-acetylmuramoyl residues and L-amino acid residues in certain cell-wall glycopeptides.</text>
        <dbReference type="EC" id="3.5.1.28"/>
    </reaction>
</comment>
<evidence type="ECO:0000313" key="5">
    <source>
        <dbReference type="EMBL" id="PZW42527.1"/>
    </source>
</evidence>
<dbReference type="Pfam" id="PF01520">
    <property type="entry name" value="Amidase_3"/>
    <property type="match status" value="1"/>
</dbReference>
<dbReference type="AlphaFoldDB" id="A0A2W7IST8"/>
<sequence length="368" mass="41168">MKNNIVLIIFFCFFLSINSYSKGEKPTKPFTVVLDAGHGGKDPGNRGNGFYEKHIALDIVLQVGKLLEKNTDIKVIYTRKTDVFIPLHKRAEIANDAKADLFVSVHCNAAHSTSAHGTETFVLGLHNNKANLEVAMKENSVIYLEENYEVTYDGFDPNDRGSYIGMTLMQEEYLDQSILLADFIQKKYTNSLKRRDRGVKQAGLLVLRETYMPSVLTEIGFLTNKAEGAYLNSVKGKNKISKSIEEGIINYKNSINLILSNDTKIVDETLKVKDGYNDNYQGIIFKVQIAAGSTALETAPYNFKGLKGIERQKEAKLYKYYYGNTSSHNKGKDFLAQAKAAGYKSSYLVAFKDGKKISVNEALKSPKK</sequence>
<comment type="caution">
    <text evidence="5">The sequence shown here is derived from an EMBL/GenBank/DDBJ whole genome shotgun (WGS) entry which is preliminary data.</text>
</comment>
<evidence type="ECO:0000259" key="4">
    <source>
        <dbReference type="SMART" id="SM00646"/>
    </source>
</evidence>
<dbReference type="CDD" id="cd02696">
    <property type="entry name" value="MurNAc-LAA"/>
    <property type="match status" value="1"/>
</dbReference>
<dbReference type="InterPro" id="IPR002508">
    <property type="entry name" value="MurNAc-LAA_cat"/>
</dbReference>
<dbReference type="Proteomes" id="UP000249542">
    <property type="component" value="Unassembled WGS sequence"/>
</dbReference>
<protein>
    <recommendedName>
        <fullName evidence="2">N-acetylmuramoyl-L-alanine amidase</fullName>
        <ecNumber evidence="2">3.5.1.28</ecNumber>
    </recommendedName>
</protein>
<accession>A0A2W7IST8</accession>
<dbReference type="PANTHER" id="PTHR30404">
    <property type="entry name" value="N-ACETYLMURAMOYL-L-ALANINE AMIDASE"/>
    <property type="match status" value="1"/>
</dbReference>
<dbReference type="GO" id="GO:0009253">
    <property type="term" value="P:peptidoglycan catabolic process"/>
    <property type="evidence" value="ECO:0007669"/>
    <property type="project" value="InterPro"/>
</dbReference>
<evidence type="ECO:0000256" key="1">
    <source>
        <dbReference type="ARBA" id="ARBA00001561"/>
    </source>
</evidence>
<evidence type="ECO:0000256" key="3">
    <source>
        <dbReference type="ARBA" id="ARBA00022801"/>
    </source>
</evidence>
<evidence type="ECO:0000313" key="6">
    <source>
        <dbReference type="Proteomes" id="UP000249542"/>
    </source>
</evidence>
<proteinExistence type="predicted"/>
<gene>
    <name evidence="5" type="ORF">LX95_00841</name>
</gene>
<organism evidence="5 6">
    <name type="scientific">Mesonia algae</name>
    <dbReference type="NCBI Taxonomy" id="213248"/>
    <lineage>
        <taxon>Bacteria</taxon>
        <taxon>Pseudomonadati</taxon>
        <taxon>Bacteroidota</taxon>
        <taxon>Flavobacteriia</taxon>
        <taxon>Flavobacteriales</taxon>
        <taxon>Flavobacteriaceae</taxon>
        <taxon>Mesonia</taxon>
    </lineage>
</organism>
<dbReference type="InterPro" id="IPR050695">
    <property type="entry name" value="N-acetylmuramoyl_amidase_3"/>
</dbReference>
<dbReference type="SUPFAM" id="SSF53187">
    <property type="entry name" value="Zn-dependent exopeptidases"/>
    <property type="match status" value="1"/>
</dbReference>
<dbReference type="EC" id="3.5.1.28" evidence="2"/>
<dbReference type="FunFam" id="3.40.630.40:FF:000005">
    <property type="entry name" value="N-acetylmuramoyl-L-alanine amidase (AmiA)"/>
    <property type="match status" value="1"/>
</dbReference>
<name>A0A2W7IST8_9FLAO</name>
<dbReference type="PANTHER" id="PTHR30404:SF0">
    <property type="entry name" value="N-ACETYLMURAMOYL-L-ALANINE AMIDASE AMIC"/>
    <property type="match status" value="1"/>
</dbReference>
<keyword evidence="3" id="KW-0378">Hydrolase</keyword>
<evidence type="ECO:0000256" key="2">
    <source>
        <dbReference type="ARBA" id="ARBA00011901"/>
    </source>
</evidence>
<keyword evidence="6" id="KW-1185">Reference proteome</keyword>
<dbReference type="GO" id="GO:0008745">
    <property type="term" value="F:N-acetylmuramoyl-L-alanine amidase activity"/>
    <property type="evidence" value="ECO:0007669"/>
    <property type="project" value="UniProtKB-EC"/>
</dbReference>
<feature type="domain" description="MurNAc-LAA" evidence="4">
    <location>
        <begin position="91"/>
        <end position="249"/>
    </location>
</feature>
<dbReference type="SMART" id="SM00646">
    <property type="entry name" value="Ami_3"/>
    <property type="match status" value="1"/>
</dbReference>
<dbReference type="GO" id="GO:0030288">
    <property type="term" value="C:outer membrane-bounded periplasmic space"/>
    <property type="evidence" value="ECO:0007669"/>
    <property type="project" value="TreeGrafter"/>
</dbReference>